<evidence type="ECO:0000256" key="1">
    <source>
        <dbReference type="SAM" id="SignalP"/>
    </source>
</evidence>
<dbReference type="EMBL" id="SUNJ01001467">
    <property type="protein sequence ID" value="TPP66726.1"/>
    <property type="molecule type" value="Genomic_DNA"/>
</dbReference>
<reference evidence="2 3" key="1">
    <citation type="submission" date="2019-04" db="EMBL/GenBank/DDBJ databases">
        <title>Annotation for the trematode Fasciola gigantica.</title>
        <authorList>
            <person name="Choi Y.-J."/>
        </authorList>
    </citation>
    <scope>NUCLEOTIDE SEQUENCE [LARGE SCALE GENOMIC DNA]</scope>
    <source>
        <strain evidence="2">Uganda_cow_1</strain>
    </source>
</reference>
<evidence type="ECO:0000313" key="2">
    <source>
        <dbReference type="EMBL" id="TPP66726.1"/>
    </source>
</evidence>
<feature type="signal peptide" evidence="1">
    <location>
        <begin position="1"/>
        <end position="26"/>
    </location>
</feature>
<proteinExistence type="predicted"/>
<organism evidence="2 3">
    <name type="scientific">Fasciola gigantica</name>
    <name type="common">Giant liver fluke</name>
    <dbReference type="NCBI Taxonomy" id="46835"/>
    <lineage>
        <taxon>Eukaryota</taxon>
        <taxon>Metazoa</taxon>
        <taxon>Spiralia</taxon>
        <taxon>Lophotrochozoa</taxon>
        <taxon>Platyhelminthes</taxon>
        <taxon>Trematoda</taxon>
        <taxon>Digenea</taxon>
        <taxon>Plagiorchiida</taxon>
        <taxon>Echinostomata</taxon>
        <taxon>Echinostomatoidea</taxon>
        <taxon>Fasciolidae</taxon>
        <taxon>Fasciola</taxon>
    </lineage>
</organism>
<name>A0A504Z1X7_FASGI</name>
<dbReference type="OrthoDB" id="6280520at2759"/>
<dbReference type="AlphaFoldDB" id="A0A504Z1X7"/>
<dbReference type="STRING" id="46835.A0A504Z1X7"/>
<protein>
    <submittedName>
        <fullName evidence="2">Uncharacterized protein</fullName>
    </submittedName>
</protein>
<feature type="chain" id="PRO_5021339761" evidence="1">
    <location>
        <begin position="27"/>
        <end position="143"/>
    </location>
</feature>
<keyword evidence="3" id="KW-1185">Reference proteome</keyword>
<comment type="caution">
    <text evidence="2">The sequence shown here is derived from an EMBL/GenBank/DDBJ whole genome shotgun (WGS) entry which is preliminary data.</text>
</comment>
<sequence length="143" mass="16380">MFLLPTSLRNFLRIIIARFLFPLTSSETLNASTFHWIYDQVMHYREMLLSDKRGGGTNRRAIQASRRLELAVMAYQEFLVCLSRMIRVTDADRLPDPELEETPEIVEERLRIQANAAENIMGESQASARSSWLTVGSISFVIA</sequence>
<dbReference type="Proteomes" id="UP000316759">
    <property type="component" value="Unassembled WGS sequence"/>
</dbReference>
<keyword evidence="1" id="KW-0732">Signal</keyword>
<gene>
    <name evidence="2" type="ORF">FGIG_07343</name>
</gene>
<accession>A0A504Z1X7</accession>
<evidence type="ECO:0000313" key="3">
    <source>
        <dbReference type="Proteomes" id="UP000316759"/>
    </source>
</evidence>